<dbReference type="STRING" id="1462996.AWM70_00295"/>
<name>A0A1B1MVK3_9BACL</name>
<proteinExistence type="predicted"/>
<feature type="coiled-coil region" evidence="1">
    <location>
        <begin position="422"/>
        <end position="456"/>
    </location>
</feature>
<evidence type="ECO:0008006" key="4">
    <source>
        <dbReference type="Google" id="ProtNLM"/>
    </source>
</evidence>
<dbReference type="EMBL" id="CP014167">
    <property type="protein sequence ID" value="ANS73213.1"/>
    <property type="molecule type" value="Genomic_DNA"/>
</dbReference>
<dbReference type="Proteomes" id="UP000092573">
    <property type="component" value="Chromosome"/>
</dbReference>
<keyword evidence="1" id="KW-0175">Coiled coil</keyword>
<organism evidence="2 3">
    <name type="scientific">Paenibacillus yonginensis</name>
    <dbReference type="NCBI Taxonomy" id="1462996"/>
    <lineage>
        <taxon>Bacteria</taxon>
        <taxon>Bacillati</taxon>
        <taxon>Bacillota</taxon>
        <taxon>Bacilli</taxon>
        <taxon>Bacillales</taxon>
        <taxon>Paenibacillaceae</taxon>
        <taxon>Paenibacillus</taxon>
    </lineage>
</organism>
<keyword evidence="3" id="KW-1185">Reference proteome</keyword>
<protein>
    <recommendedName>
        <fullName evidence="4">Chromosome segregation ATPase</fullName>
    </recommendedName>
</protein>
<dbReference type="KEGG" id="pyg:AWM70_00295"/>
<accession>A0A1B1MVK3</accession>
<evidence type="ECO:0000256" key="1">
    <source>
        <dbReference type="SAM" id="Coils"/>
    </source>
</evidence>
<feature type="coiled-coil region" evidence="1">
    <location>
        <begin position="742"/>
        <end position="833"/>
    </location>
</feature>
<sequence>MPVISKIRFTNVIYEGGAKRYNDSTFYFDGHNGAIVLENGGGKTVFIQTAIQAVLPHSDVAGRKMKDTLSLENGPAHVAIEWILADKPRRRYAVTCVSLFMSATGLDSLRYVYEYSENDDHRLGLLPFTKEMGGGKLRVTEKGEIQEYYQSMQSKNPLVAKTFDTITGFQKYIEEHFHIIQSEWEAIIKVNSSEGGVEAFFDECKTSSQLVDRLLIPTIEESMEGFKQGTFADLFQVQREGFKQYKELKEKIEENRRILAELHKYVAGYEILHREQLKYEALRKEAKAYLDVAMNVEQEQQAEQVRLQARLEDWEREFRHWRKREVSLAIADERLKAGGLETELQAIGDEKEQLEEQAASASRYYHSLEYAEQREKLREAEQRITYLQQELAKVAQSQDEEELEQAWELNGRKLKAWFDREEKRLSELMQEVQKGLDTLKEQRQDGLRERDAAVQEREMQLLRIRGLDTQIQMIQEQQGGIARRILSQLSSQTVEQQMPLWLSEQQLLEQQGLEQTKALQELDRRKGELQLEGKSASADQLKIKEELTELQAWRDRYEQEHQQIKGTLAELHPSWERMASVHDKTDSIREKLADGLGMRMRQKQQLLHKERLAFRYVDDYEDQEEFFADPQAARLAEQWSNQFSLLETGLRYASAVPDSSDDKLLWAVTLVTTSQEKPLLIRKLAETADQLQYPIRILSTQEAKELVSSTPVGGSPAEADGAWVEPAHWKTLHDLDRFQEWKKEIIREAKAAEQNRREKENELEVWRDAQKLAERFFRSYPLAVVHEQEQRHAERLEILRRLEQKLADIEQDLQQLERKKDGLGEAQQLLSQRQQHVAYQLEQGQLYMLLSEKSARIKEDLLPARETLEKAERSINSWEQRLEALERELNLQENHHADLHGKLQRLREDELYPDIQDCLPLPTDESIVQLREEHKGLNLKRHRIMKERSELEQALEHQRDRQVEASRLMERLAAAYDDLDMELELPLHVESKIKAALAELRTLEQQVQRVREAWDRKERELSEQKVRIRIQQEQYEKEFDNERPVMFLEPLSRVRERQANERRQQDEARKELDRLHNVVEQRLSETRRVLQLWNSYLRVHKLDDPFLKLSDSDGDLTQEIAYRLEIGSQDVIRRLEQQREAIGKERDRVTSSRQRFREFCQRQVQDVKLREMAERGVEAKDNYEELQEFEAMMGASIQKANQIAELRMQTEDQKLQQFITHIQAHLRQIAQELRELPKRTRVRTESGNKEIYVFHVPDWDEQEGKERIRTYIEWIISQLEHVKYRDVDGMEQSAAIRKDLERWLDAKQLLQKVFQQGAAIRISCRKVNNDQQVTGATYSWEESNRWSGGEKWSKNMTLFLGILNYVAEKRQHIHSQMKRHRAVILDNPFGKASSEHVLSPVFYIAEQLGFQMIALTAHVEGKFLQDYFPVVYSCRLRAAAGGGGKQIVDPQQQVQQAYFRDHAPESMDRIGREGQQLELF</sequence>
<evidence type="ECO:0000313" key="2">
    <source>
        <dbReference type="EMBL" id="ANS73213.1"/>
    </source>
</evidence>
<evidence type="ECO:0000313" key="3">
    <source>
        <dbReference type="Proteomes" id="UP000092573"/>
    </source>
</evidence>
<feature type="coiled-coil region" evidence="1">
    <location>
        <begin position="993"/>
        <end position="1078"/>
    </location>
</feature>
<dbReference type="RefSeq" id="WP_068693315.1">
    <property type="nucleotide sequence ID" value="NZ_CP014167.1"/>
</dbReference>
<dbReference type="OrthoDB" id="9815057at2"/>
<feature type="coiled-coil region" evidence="1">
    <location>
        <begin position="927"/>
        <end position="961"/>
    </location>
</feature>
<reference evidence="2 3" key="1">
    <citation type="submission" date="2016-01" db="EMBL/GenBank/DDBJ databases">
        <title>Complete Genome Sequence of Paenibacillus yonginensis DCY84, a novel Plant Growth-Promoting Bacteria with Elicitation of Induced Systemic Resistance.</title>
        <authorList>
            <person name="Kim Y.J."/>
            <person name="Yang D.C."/>
            <person name="Sukweenadhi J."/>
        </authorList>
    </citation>
    <scope>NUCLEOTIDE SEQUENCE [LARGE SCALE GENOMIC DNA]</scope>
    <source>
        <strain evidence="2 3">DCY84</strain>
    </source>
</reference>
<feature type="coiled-coil region" evidence="1">
    <location>
        <begin position="868"/>
        <end position="902"/>
    </location>
</feature>
<gene>
    <name evidence="2" type="ORF">AWM70_00295</name>
</gene>
<feature type="coiled-coil region" evidence="1">
    <location>
        <begin position="242"/>
        <end position="397"/>
    </location>
</feature>